<dbReference type="GeneID" id="20671644"/>
<dbReference type="AlphaFoldDB" id="W4JP85"/>
<reference evidence="2 3" key="1">
    <citation type="journal article" date="2012" name="New Phytol.">
        <title>Insight into trade-off between wood decay and parasitism from the genome of a fungal forest pathogen.</title>
        <authorList>
            <person name="Olson A."/>
            <person name="Aerts A."/>
            <person name="Asiegbu F."/>
            <person name="Belbahri L."/>
            <person name="Bouzid O."/>
            <person name="Broberg A."/>
            <person name="Canback B."/>
            <person name="Coutinho P.M."/>
            <person name="Cullen D."/>
            <person name="Dalman K."/>
            <person name="Deflorio G."/>
            <person name="van Diepen L.T."/>
            <person name="Dunand C."/>
            <person name="Duplessis S."/>
            <person name="Durling M."/>
            <person name="Gonthier P."/>
            <person name="Grimwood J."/>
            <person name="Fossdal C.G."/>
            <person name="Hansson D."/>
            <person name="Henrissat B."/>
            <person name="Hietala A."/>
            <person name="Himmelstrand K."/>
            <person name="Hoffmeister D."/>
            <person name="Hogberg N."/>
            <person name="James T.Y."/>
            <person name="Karlsson M."/>
            <person name="Kohler A."/>
            <person name="Kues U."/>
            <person name="Lee Y.H."/>
            <person name="Lin Y.C."/>
            <person name="Lind M."/>
            <person name="Lindquist E."/>
            <person name="Lombard V."/>
            <person name="Lucas S."/>
            <person name="Lunden K."/>
            <person name="Morin E."/>
            <person name="Murat C."/>
            <person name="Park J."/>
            <person name="Raffaello T."/>
            <person name="Rouze P."/>
            <person name="Salamov A."/>
            <person name="Schmutz J."/>
            <person name="Solheim H."/>
            <person name="Stahlberg J."/>
            <person name="Velez H."/>
            <person name="de Vries R.P."/>
            <person name="Wiebenga A."/>
            <person name="Woodward S."/>
            <person name="Yakovlev I."/>
            <person name="Garbelotto M."/>
            <person name="Martin F."/>
            <person name="Grigoriev I.V."/>
            <person name="Stenlid J."/>
        </authorList>
    </citation>
    <scope>NUCLEOTIDE SEQUENCE [LARGE SCALE GENOMIC DNA]</scope>
    <source>
        <strain evidence="2 3">TC 32-1</strain>
    </source>
</reference>
<dbReference type="SUPFAM" id="SSF54695">
    <property type="entry name" value="POZ domain"/>
    <property type="match status" value="1"/>
</dbReference>
<evidence type="ECO:0000313" key="3">
    <source>
        <dbReference type="Proteomes" id="UP000030671"/>
    </source>
</evidence>
<dbReference type="Pfam" id="PF00651">
    <property type="entry name" value="BTB"/>
    <property type="match status" value="1"/>
</dbReference>
<dbReference type="PROSITE" id="PS50097">
    <property type="entry name" value="BTB"/>
    <property type="match status" value="1"/>
</dbReference>
<feature type="domain" description="BTB" evidence="1">
    <location>
        <begin position="14"/>
        <end position="80"/>
    </location>
</feature>
<dbReference type="InParanoid" id="W4JP85"/>
<dbReference type="OrthoDB" id="3164835at2759"/>
<proteinExistence type="predicted"/>
<gene>
    <name evidence="2" type="ORF">HETIRDRAFT_331281</name>
</gene>
<dbReference type="EMBL" id="KI925466">
    <property type="protein sequence ID" value="ETW75377.1"/>
    <property type="molecule type" value="Genomic_DNA"/>
</dbReference>
<dbReference type="eggNOG" id="ENOG502SQKR">
    <property type="taxonomic scope" value="Eukaryota"/>
</dbReference>
<evidence type="ECO:0000313" key="2">
    <source>
        <dbReference type="EMBL" id="ETW75377.1"/>
    </source>
</evidence>
<dbReference type="Proteomes" id="UP000030671">
    <property type="component" value="Unassembled WGS sequence"/>
</dbReference>
<dbReference type="InterPro" id="IPR011333">
    <property type="entry name" value="SKP1/BTB/POZ_sf"/>
</dbReference>
<dbReference type="InterPro" id="IPR000210">
    <property type="entry name" value="BTB/POZ_dom"/>
</dbReference>
<dbReference type="HOGENOM" id="CLU_052397_0_1_1"/>
<dbReference type="RefSeq" id="XP_009552800.1">
    <property type="nucleotide sequence ID" value="XM_009554505.1"/>
</dbReference>
<accession>W4JP85</accession>
<protein>
    <recommendedName>
        <fullName evidence="1">BTB domain-containing protein</fullName>
    </recommendedName>
</protein>
<keyword evidence="3" id="KW-1185">Reference proteome</keyword>
<dbReference type="Gene3D" id="3.30.710.10">
    <property type="entry name" value="Potassium Channel Kv1.1, Chain A"/>
    <property type="match status" value="1"/>
</dbReference>
<dbReference type="KEGG" id="hir:HETIRDRAFT_331281"/>
<name>W4JP85_HETIT</name>
<organism evidence="2 3">
    <name type="scientific">Heterobasidion irregulare (strain TC 32-1)</name>
    <dbReference type="NCBI Taxonomy" id="747525"/>
    <lineage>
        <taxon>Eukaryota</taxon>
        <taxon>Fungi</taxon>
        <taxon>Dikarya</taxon>
        <taxon>Basidiomycota</taxon>
        <taxon>Agaricomycotina</taxon>
        <taxon>Agaricomycetes</taxon>
        <taxon>Russulales</taxon>
        <taxon>Bondarzewiaceae</taxon>
        <taxon>Heterobasidion</taxon>
        <taxon>Heterobasidion annosum species complex</taxon>
    </lineage>
</organism>
<sequence length="308" mass="34657">IKDALPPFNQQANSDLILRSSDHVDFHVHKLILSIASPIFEDMLSIPQTSQSVDEHRDGLPIVMLEEDAQMIDFMLRMIYPVPSPVITKLDDLRFVLGPSQKYLFSIYEGFAEESLEKALKWEPISVYVLACKYKYPGAAAKAAEASLSLPLTTPSQYLDDICGEQYHRLLLYRQKCVAATTDVVSSTSWFQPIPTTVFENSATCGCYTQAQEPSASQKRWYGPSYLWTYLTRVGLALRETPSSQCIIADKGDDLNKVFSCGHRGYSFPGYKDTTKGFTQFCQLLVEKVNRAVAQVNIDLYFLSSARI</sequence>
<evidence type="ECO:0000259" key="1">
    <source>
        <dbReference type="PROSITE" id="PS50097"/>
    </source>
</evidence>
<feature type="non-terminal residue" evidence="2">
    <location>
        <position position="1"/>
    </location>
</feature>